<dbReference type="KEGG" id="tdn:Suden_0159"/>
<dbReference type="GO" id="GO:0048307">
    <property type="term" value="F:ferredoxin-nitrite reductase activity"/>
    <property type="evidence" value="ECO:0007669"/>
    <property type="project" value="UniProtKB-EC"/>
</dbReference>
<dbReference type="SUPFAM" id="SSF55124">
    <property type="entry name" value="Nitrite/Sulfite reductase N-terminal domain-like"/>
    <property type="match status" value="2"/>
</dbReference>
<sequence length="519" mass="58378">MSKETKAQRVERIKKDKDGLDVLQDIYRYAKTEEEIDPEDIDRFKWYGLYTQNRNLQDEDDSTLYFMLRVKLPEAKLNLKGLEAVADISRKYARATADFTTRQDIQFHFITIKDLPAIFARLKEVNLSTVFASGDVPRNVVTCPVNGIDKEQICDVNALAQDINRYFDKNAELSNLPRKYKVGVSGCSKHCISHEIQDLSFNAIKTETGEILFCVNVGGGLASNKRIASHIGYVTASQVLPIVKAVTQIYKEYGNRENRRKARLGHLLDLWGVEKFIEILHENIDFILQNRELQEYVPYEKREHFGVHESVEDGKSYVGCAIDGGRIGADGLYKLLEILQNNGATTIKATTTQNLVITDVPSSSVNALSKALKEIDIDVNPSPFKARTLSCTGKNFCKYAVSETKDLASRLVAHLQNRFPDFKEPLSFSVNGCSHSCAHPHVVDIGLLGCKVENNRKYVSGFELILGGHLEGDKSNFAKSTGIKFIPEDACQIVENIIESYLNSHYKNFHDYATGKIYG</sequence>
<dbReference type="PROSITE" id="PS00365">
    <property type="entry name" value="NIR_SIR"/>
    <property type="match status" value="1"/>
</dbReference>
<accession>Q30U91</accession>
<dbReference type="GO" id="GO:0046872">
    <property type="term" value="F:metal ion binding"/>
    <property type="evidence" value="ECO:0007669"/>
    <property type="project" value="UniProtKB-KW"/>
</dbReference>
<dbReference type="Proteomes" id="UP000002714">
    <property type="component" value="Chromosome"/>
</dbReference>
<evidence type="ECO:0000256" key="2">
    <source>
        <dbReference type="ARBA" id="ARBA00022485"/>
    </source>
</evidence>
<evidence type="ECO:0000256" key="6">
    <source>
        <dbReference type="ARBA" id="ARBA00023004"/>
    </source>
</evidence>
<evidence type="ECO:0000256" key="5">
    <source>
        <dbReference type="ARBA" id="ARBA00023002"/>
    </source>
</evidence>
<feature type="domain" description="Nitrite/Sulfite reductase ferredoxin-like" evidence="9">
    <location>
        <begin position="65"/>
        <end position="125"/>
    </location>
</feature>
<dbReference type="Gene3D" id="3.90.480.20">
    <property type="match status" value="1"/>
</dbReference>
<dbReference type="InterPro" id="IPR005117">
    <property type="entry name" value="NiRdtase/SiRdtase_haem-b_fer"/>
</dbReference>
<name>Q30U91_SULDN</name>
<dbReference type="PRINTS" id="PR00397">
    <property type="entry name" value="SIROHAEM"/>
</dbReference>
<keyword evidence="6" id="KW-0408">Iron</keyword>
<evidence type="ECO:0000256" key="7">
    <source>
        <dbReference type="ARBA" id="ARBA00023014"/>
    </source>
</evidence>
<evidence type="ECO:0000256" key="1">
    <source>
        <dbReference type="ARBA" id="ARBA00010429"/>
    </source>
</evidence>
<gene>
    <name evidence="10" type="ordered locus">Suden_0159</name>
</gene>
<feature type="domain" description="Nitrite/sulphite reductase 4Fe-4S" evidence="8">
    <location>
        <begin position="133"/>
        <end position="282"/>
    </location>
</feature>
<dbReference type="InterPro" id="IPR045854">
    <property type="entry name" value="NO2/SO3_Rdtase_4Fe4S_sf"/>
</dbReference>
<comment type="similarity">
    <text evidence="1">Belongs to the nitrite and sulfite reductase 4Fe-4S domain family.</text>
</comment>
<evidence type="ECO:0000256" key="4">
    <source>
        <dbReference type="ARBA" id="ARBA00022723"/>
    </source>
</evidence>
<dbReference type="Gene3D" id="3.30.413.10">
    <property type="entry name" value="Sulfite Reductase Hemoprotein, domain 1"/>
    <property type="match status" value="2"/>
</dbReference>
<dbReference type="STRING" id="326298.Suden_0159"/>
<proteinExistence type="inferred from homology"/>
<keyword evidence="4" id="KW-0479">Metal-binding</keyword>
<feature type="domain" description="Nitrite/sulphite reductase 4Fe-4S" evidence="8">
    <location>
        <begin position="389"/>
        <end position="503"/>
    </location>
</feature>
<protein>
    <submittedName>
        <fullName evidence="10">Assimilatory sulfite reductase (Ferredoxin)</fullName>
        <ecNumber evidence="10">1.7.7.1</ecNumber>
    </submittedName>
</protein>
<dbReference type="GO" id="GO:0051539">
    <property type="term" value="F:4 iron, 4 sulfur cluster binding"/>
    <property type="evidence" value="ECO:0007669"/>
    <property type="project" value="UniProtKB-KW"/>
</dbReference>
<dbReference type="HOGENOM" id="CLU_015667_2_3_7"/>
<dbReference type="EC" id="1.7.7.1" evidence="10"/>
<dbReference type="GO" id="GO:0020037">
    <property type="term" value="F:heme binding"/>
    <property type="evidence" value="ECO:0007669"/>
    <property type="project" value="InterPro"/>
</dbReference>
<evidence type="ECO:0000313" key="10">
    <source>
        <dbReference type="EMBL" id="ABB43440.1"/>
    </source>
</evidence>
<feature type="domain" description="Nitrite/Sulfite reductase ferredoxin-like" evidence="9">
    <location>
        <begin position="312"/>
        <end position="374"/>
    </location>
</feature>
<reference evidence="10 11" key="1">
    <citation type="journal article" date="2008" name="Appl. Environ. Microbiol.">
        <title>Genome of the epsilonproteobacterial chemolithoautotroph Sulfurimonas denitrificans.</title>
        <authorList>
            <person name="Sievert S.M."/>
            <person name="Scott K.M."/>
            <person name="Klotz M.G."/>
            <person name="Chain P.S.G."/>
            <person name="Hauser L.J."/>
            <person name="Hemp J."/>
            <person name="Huegler M."/>
            <person name="Land M."/>
            <person name="Lapidus A."/>
            <person name="Larimer F.W."/>
            <person name="Lucas S."/>
            <person name="Malfatti S.A."/>
            <person name="Meyer F."/>
            <person name="Paulsen I.T."/>
            <person name="Ren Q."/>
            <person name="Simon J."/>
            <person name="Bailey K."/>
            <person name="Diaz E."/>
            <person name="Fitzpatrick K.A."/>
            <person name="Glover B."/>
            <person name="Gwatney N."/>
            <person name="Korajkic A."/>
            <person name="Long A."/>
            <person name="Mobberley J.M."/>
            <person name="Pantry S.N."/>
            <person name="Pazder G."/>
            <person name="Peterson S."/>
            <person name="Quintanilla J.D."/>
            <person name="Sprinkle R."/>
            <person name="Stephens J."/>
            <person name="Thomas P."/>
            <person name="Vaughn R."/>
            <person name="Weber M.J."/>
            <person name="Wooten L.L."/>
        </authorList>
    </citation>
    <scope>NUCLEOTIDE SEQUENCE [LARGE SCALE GENOMIC DNA]</scope>
    <source>
        <strain evidence="11">ATCC 33889 / DSM 1251</strain>
    </source>
</reference>
<dbReference type="InterPro" id="IPR006067">
    <property type="entry name" value="NO2/SO3_Rdtase_4Fe4S_dom"/>
</dbReference>
<dbReference type="EMBL" id="CP000153">
    <property type="protein sequence ID" value="ABB43440.1"/>
    <property type="molecule type" value="Genomic_DNA"/>
</dbReference>
<evidence type="ECO:0000256" key="3">
    <source>
        <dbReference type="ARBA" id="ARBA00022617"/>
    </source>
</evidence>
<dbReference type="InterPro" id="IPR051329">
    <property type="entry name" value="NIR_SIR_4Fe-4S"/>
</dbReference>
<keyword evidence="3" id="KW-0349">Heme</keyword>
<keyword evidence="7" id="KW-0411">Iron-sulfur</keyword>
<dbReference type="InterPro" id="IPR036136">
    <property type="entry name" value="Nit/Sulf_reduc_fer-like_dom_sf"/>
</dbReference>
<dbReference type="eggNOG" id="COG0155">
    <property type="taxonomic scope" value="Bacteria"/>
</dbReference>
<evidence type="ECO:0000259" key="8">
    <source>
        <dbReference type="Pfam" id="PF01077"/>
    </source>
</evidence>
<dbReference type="InterPro" id="IPR006066">
    <property type="entry name" value="NO2/SO3_Rdtase_FeS/sirohaem_BS"/>
</dbReference>
<keyword evidence="5 10" id="KW-0560">Oxidoreductase</keyword>
<dbReference type="PANTHER" id="PTHR32439">
    <property type="entry name" value="FERREDOXIN--NITRITE REDUCTASE, CHLOROPLASTIC"/>
    <property type="match status" value="1"/>
</dbReference>
<dbReference type="PANTHER" id="PTHR32439:SF0">
    <property type="entry name" value="FERREDOXIN--NITRITE REDUCTASE, CHLOROPLASTIC"/>
    <property type="match status" value="1"/>
</dbReference>
<organism evidence="10 11">
    <name type="scientific">Sulfurimonas denitrificans (strain ATCC 33889 / DSM 1251)</name>
    <name type="common">Thiomicrospira denitrificans (strain ATCC 33889 / DSM 1251)</name>
    <dbReference type="NCBI Taxonomy" id="326298"/>
    <lineage>
        <taxon>Bacteria</taxon>
        <taxon>Pseudomonadati</taxon>
        <taxon>Campylobacterota</taxon>
        <taxon>Epsilonproteobacteria</taxon>
        <taxon>Campylobacterales</taxon>
        <taxon>Sulfurimonadaceae</taxon>
        <taxon>Sulfurimonas</taxon>
    </lineage>
</organism>
<evidence type="ECO:0000259" key="9">
    <source>
        <dbReference type="Pfam" id="PF03460"/>
    </source>
</evidence>
<dbReference type="SUPFAM" id="SSF56014">
    <property type="entry name" value="Nitrite and sulphite reductase 4Fe-4S domain-like"/>
    <property type="match status" value="2"/>
</dbReference>
<keyword evidence="11" id="KW-1185">Reference proteome</keyword>
<dbReference type="Pfam" id="PF01077">
    <property type="entry name" value="NIR_SIR"/>
    <property type="match status" value="2"/>
</dbReference>
<dbReference type="RefSeq" id="WP_011371795.1">
    <property type="nucleotide sequence ID" value="NC_007575.1"/>
</dbReference>
<dbReference type="AlphaFoldDB" id="Q30U91"/>
<evidence type="ECO:0000313" key="11">
    <source>
        <dbReference type="Proteomes" id="UP000002714"/>
    </source>
</evidence>
<keyword evidence="2" id="KW-0004">4Fe-4S</keyword>
<dbReference type="OrthoDB" id="9803707at2"/>
<dbReference type="Pfam" id="PF03460">
    <property type="entry name" value="NIR_SIR_ferr"/>
    <property type="match status" value="2"/>
</dbReference>